<comment type="caution">
    <text evidence="1">The sequence shown here is derived from an EMBL/GenBank/DDBJ whole genome shotgun (WGS) entry which is preliminary data.</text>
</comment>
<name>A0ACB5S0S0_9PEZI</name>
<proteinExistence type="predicted"/>
<evidence type="ECO:0000313" key="2">
    <source>
        <dbReference type="Proteomes" id="UP001165186"/>
    </source>
</evidence>
<evidence type="ECO:0000313" key="1">
    <source>
        <dbReference type="EMBL" id="GME26372.1"/>
    </source>
</evidence>
<organism evidence="1 2">
    <name type="scientific">Neofusicoccum parvum</name>
    <dbReference type="NCBI Taxonomy" id="310453"/>
    <lineage>
        <taxon>Eukaryota</taxon>
        <taxon>Fungi</taxon>
        <taxon>Dikarya</taxon>
        <taxon>Ascomycota</taxon>
        <taxon>Pezizomycotina</taxon>
        <taxon>Dothideomycetes</taxon>
        <taxon>Dothideomycetes incertae sedis</taxon>
        <taxon>Botryosphaeriales</taxon>
        <taxon>Botryosphaeriaceae</taxon>
        <taxon>Neofusicoccum</taxon>
    </lineage>
</organism>
<gene>
    <name evidence="1" type="primary">g9086</name>
    <name evidence="1" type="ORF">NpPPO83_00009086</name>
</gene>
<accession>A0ACB5S0S0</accession>
<sequence length="463" mass="50808">MAIVTISPSTNEQVVERPEVSLDEARKIFSDSKDAFFEFRRTSLSWRKSLVEKALSIIHDRKELLGRELTMQMGRPINYSTKEIDTMQKRAAYLLSICRKALDDILGIPEAGFKRWISKEPVGPCLLVFAWNFPYLIIVNSLIPALLTGNTVVLKPSPQIPLVAKRLVEIFREAGFPPNVVQSIHSGCPDTLSKIVGLPEIGLITFTGSTAGGLKLREATASRLVPLVLELGGNDPAYVRPDADLEYVAAQIVDGAVFNSGQSCCAVERVYVHADVYTSFIKEVQKELSGYRMGDPFDESTNVGPVISEAAAKAIKEHVEDALSKGASDYTPANISFKAPRKGNYVSPRVIVNVDHSMRVMKEETFGPVIPIARVASDEEAITLMNDGDYGLSASVWTKDIEAGEAIVQKLDAGTVFINRCDYPNPDLAWTGWKNSGLGCTLGPCGFDAFFKLKSYHIKETQA</sequence>
<dbReference type="EMBL" id="BSXG01000027">
    <property type="protein sequence ID" value="GME26372.1"/>
    <property type="molecule type" value="Genomic_DNA"/>
</dbReference>
<reference evidence="1" key="1">
    <citation type="submission" date="2024-09" db="EMBL/GenBank/DDBJ databases">
        <title>Draft Genome Sequences of Neofusicoccum parvum.</title>
        <authorList>
            <person name="Ashida A."/>
            <person name="Camagna M."/>
            <person name="Tanaka A."/>
            <person name="Takemoto D."/>
        </authorList>
    </citation>
    <scope>NUCLEOTIDE SEQUENCE</scope>
    <source>
        <strain evidence="1">PPO83</strain>
    </source>
</reference>
<keyword evidence="2" id="KW-1185">Reference proteome</keyword>
<protein>
    <submittedName>
        <fullName evidence="1">Uncharacterized protein</fullName>
    </submittedName>
</protein>
<dbReference type="Proteomes" id="UP001165186">
    <property type="component" value="Unassembled WGS sequence"/>
</dbReference>